<dbReference type="Proteomes" id="UP001611415">
    <property type="component" value="Unassembled WGS sequence"/>
</dbReference>
<dbReference type="RefSeq" id="WP_397091926.1">
    <property type="nucleotide sequence ID" value="NZ_JBIRYO010000004.1"/>
</dbReference>
<evidence type="ECO:0000313" key="2">
    <source>
        <dbReference type="Proteomes" id="UP001611415"/>
    </source>
</evidence>
<evidence type="ECO:0008006" key="3">
    <source>
        <dbReference type="Google" id="ProtNLM"/>
    </source>
</evidence>
<proteinExistence type="predicted"/>
<organism evidence="1 2">
    <name type="scientific">Nocardia xishanensis</name>
    <dbReference type="NCBI Taxonomy" id="238964"/>
    <lineage>
        <taxon>Bacteria</taxon>
        <taxon>Bacillati</taxon>
        <taxon>Actinomycetota</taxon>
        <taxon>Actinomycetes</taxon>
        <taxon>Mycobacteriales</taxon>
        <taxon>Nocardiaceae</taxon>
        <taxon>Nocardia</taxon>
    </lineage>
</organism>
<reference evidence="1 2" key="1">
    <citation type="submission" date="2024-10" db="EMBL/GenBank/DDBJ databases">
        <title>The Natural Products Discovery Center: Release of the First 8490 Sequenced Strains for Exploring Actinobacteria Biosynthetic Diversity.</title>
        <authorList>
            <person name="Kalkreuter E."/>
            <person name="Kautsar S.A."/>
            <person name="Yang D."/>
            <person name="Bader C.D."/>
            <person name="Teijaro C.N."/>
            <person name="Fluegel L."/>
            <person name="Davis C.M."/>
            <person name="Simpson J.R."/>
            <person name="Lauterbach L."/>
            <person name="Steele A.D."/>
            <person name="Gui C."/>
            <person name="Meng S."/>
            <person name="Li G."/>
            <person name="Viehrig K."/>
            <person name="Ye F."/>
            <person name="Su P."/>
            <person name="Kiefer A.F."/>
            <person name="Nichols A."/>
            <person name="Cepeda A.J."/>
            <person name="Yan W."/>
            <person name="Fan B."/>
            <person name="Jiang Y."/>
            <person name="Adhikari A."/>
            <person name="Zheng C.-J."/>
            <person name="Schuster L."/>
            <person name="Cowan T.M."/>
            <person name="Smanski M.J."/>
            <person name="Chevrette M.G."/>
            <person name="De Carvalho L.P.S."/>
            <person name="Shen B."/>
        </authorList>
    </citation>
    <scope>NUCLEOTIDE SEQUENCE [LARGE SCALE GENOMIC DNA]</scope>
    <source>
        <strain evidence="1 2">NPDC019275</strain>
    </source>
</reference>
<evidence type="ECO:0000313" key="1">
    <source>
        <dbReference type="EMBL" id="MFI2473321.1"/>
    </source>
</evidence>
<comment type="caution">
    <text evidence="1">The sequence shown here is derived from an EMBL/GenBank/DDBJ whole genome shotgun (WGS) entry which is preliminary data.</text>
</comment>
<sequence>MLQEFQDVGINLVATAIAYGAGISTTRIHSRWRTRSSRAFWKPFADGGFRIIAPAHRHDDLTIDRSEWLGHNDLIALFTLQDAIRTVGIPTLLVRPASRLNDEDWRSNLVLIGGPSTNTVTKDALARMQVNVGFGSRAVPSADRPDVHDRQTDRTWSFAYAPESDAVRTDHGILIRATSPFNSRKTILILAGATSYGTAGAARLCQSSEFLDHPAVRSGGPFEAVCSVDVAGGGPREVEAVLVRSLT</sequence>
<keyword evidence="2" id="KW-1185">Reference proteome</keyword>
<name>A0ABW7WWW3_9NOCA</name>
<accession>A0ABW7WWW3</accession>
<gene>
    <name evidence="1" type="ORF">ACH49W_08065</name>
</gene>
<dbReference type="EMBL" id="JBIRYO010000004">
    <property type="protein sequence ID" value="MFI2473321.1"/>
    <property type="molecule type" value="Genomic_DNA"/>
</dbReference>
<protein>
    <recommendedName>
        <fullName evidence="3">S-layer protein C-terminal domain-containing protein</fullName>
    </recommendedName>
</protein>